<comment type="caution">
    <text evidence="3">The sequence shown here is derived from an EMBL/GenBank/DDBJ whole genome shotgun (WGS) entry which is preliminary data.</text>
</comment>
<keyword evidence="2" id="KW-0732">Signal</keyword>
<accession>A0AA35TUK2</accession>
<evidence type="ECO:0000313" key="4">
    <source>
        <dbReference type="Proteomes" id="UP001174909"/>
    </source>
</evidence>
<organism evidence="3 4">
    <name type="scientific">Geodia barretti</name>
    <name type="common">Barrett's horny sponge</name>
    <dbReference type="NCBI Taxonomy" id="519541"/>
    <lineage>
        <taxon>Eukaryota</taxon>
        <taxon>Metazoa</taxon>
        <taxon>Porifera</taxon>
        <taxon>Demospongiae</taxon>
        <taxon>Heteroscleromorpha</taxon>
        <taxon>Tetractinellida</taxon>
        <taxon>Astrophorina</taxon>
        <taxon>Geodiidae</taxon>
        <taxon>Geodia</taxon>
    </lineage>
</organism>
<protein>
    <submittedName>
        <fullName evidence="3">Uncharacterized protein</fullName>
    </submittedName>
</protein>
<evidence type="ECO:0000256" key="1">
    <source>
        <dbReference type="SAM" id="Coils"/>
    </source>
</evidence>
<name>A0AA35TUK2_GEOBA</name>
<sequence>MMTILNFYSSCLLLLAASLLQTAMCNGQDVSQKIQQAQDLLQQLMTKSDELNCKVDDVSAVLDEFKCAFKELKEDVEVLESAEKAVAGLSGETGPALEQHAEEITAEYDEIAEDLEEKKEMADLVHQFTHPCGGHGWKEIINFDFRRADSPPCTDLSSDFAAANTVTGLAQTRPHVCVAGIASATGATSAGGCLGPVAINSATPYSSVCGRIAAYQIGSAGAFFNVLAGENSINYPYLSGISLTRGGTLDDMTTDLATHIWSFVVGLTKGTVPSAHASRRCPCEAGAPSPPAFVGEDYFCESSATADLAAAEIGDFNGMPFTDNVLWDGLGCEGTTSTCCSRENHPYFVKHLGESLSDPIDIRFCFTNLAAMEQIAVEQIQLYVK</sequence>
<dbReference type="EMBL" id="CASHTH010004183">
    <property type="protein sequence ID" value="CAI8054479.1"/>
    <property type="molecule type" value="Genomic_DNA"/>
</dbReference>
<dbReference type="Proteomes" id="UP001174909">
    <property type="component" value="Unassembled WGS sequence"/>
</dbReference>
<dbReference type="AlphaFoldDB" id="A0AA35TUK2"/>
<feature type="chain" id="PRO_5041450715" evidence="2">
    <location>
        <begin position="28"/>
        <end position="385"/>
    </location>
</feature>
<evidence type="ECO:0000256" key="2">
    <source>
        <dbReference type="SAM" id="SignalP"/>
    </source>
</evidence>
<proteinExistence type="predicted"/>
<keyword evidence="4" id="KW-1185">Reference proteome</keyword>
<keyword evidence="1" id="KW-0175">Coiled coil</keyword>
<feature type="signal peptide" evidence="2">
    <location>
        <begin position="1"/>
        <end position="27"/>
    </location>
</feature>
<gene>
    <name evidence="3" type="ORF">GBAR_LOCUS29727</name>
</gene>
<evidence type="ECO:0000313" key="3">
    <source>
        <dbReference type="EMBL" id="CAI8054479.1"/>
    </source>
</evidence>
<reference evidence="3" key="1">
    <citation type="submission" date="2023-03" db="EMBL/GenBank/DDBJ databases">
        <authorList>
            <person name="Steffen K."/>
            <person name="Cardenas P."/>
        </authorList>
    </citation>
    <scope>NUCLEOTIDE SEQUENCE</scope>
</reference>
<feature type="coiled-coil region" evidence="1">
    <location>
        <begin position="27"/>
        <end position="121"/>
    </location>
</feature>